<keyword evidence="1" id="KW-0812">Transmembrane</keyword>
<dbReference type="Proteomes" id="UP000610746">
    <property type="component" value="Unassembled WGS sequence"/>
</dbReference>
<dbReference type="EMBL" id="JABSNO010000007">
    <property type="protein sequence ID" value="NRS92238.1"/>
    <property type="molecule type" value="Genomic_DNA"/>
</dbReference>
<dbReference type="Pfam" id="PF05751">
    <property type="entry name" value="FixH"/>
    <property type="match status" value="1"/>
</dbReference>
<gene>
    <name evidence="2" type="ORF">HNQ03_001306</name>
</gene>
<evidence type="ECO:0008006" key="4">
    <source>
        <dbReference type="Google" id="ProtNLM"/>
    </source>
</evidence>
<evidence type="ECO:0000313" key="2">
    <source>
        <dbReference type="EMBL" id="NRS92238.1"/>
    </source>
</evidence>
<keyword evidence="3" id="KW-1185">Reference proteome</keyword>
<organism evidence="2 3">
    <name type="scientific">Frigoriflavimonas asaccharolytica</name>
    <dbReference type="NCBI Taxonomy" id="2735899"/>
    <lineage>
        <taxon>Bacteria</taxon>
        <taxon>Pseudomonadati</taxon>
        <taxon>Bacteroidota</taxon>
        <taxon>Flavobacteriia</taxon>
        <taxon>Flavobacteriales</taxon>
        <taxon>Weeksellaceae</taxon>
        <taxon>Frigoriflavimonas</taxon>
    </lineage>
</organism>
<feature type="transmembrane region" description="Helical" evidence="1">
    <location>
        <begin position="6"/>
        <end position="29"/>
    </location>
</feature>
<dbReference type="RefSeq" id="WP_173778849.1">
    <property type="nucleotide sequence ID" value="NZ_JABSNO010000007.1"/>
</dbReference>
<dbReference type="InterPro" id="IPR008620">
    <property type="entry name" value="FixH"/>
</dbReference>
<protein>
    <recommendedName>
        <fullName evidence="4">FixH protein</fullName>
    </recommendedName>
</protein>
<proteinExistence type="predicted"/>
<accession>A0A8J8K7P2</accession>
<sequence length="151" mass="17375">MFKKFTWGHGIVVALGSFIIFILYMIIYFGNGMKNSELVSDNYYEEELQFQNVIDAKGNADALPIKPVYTQTKAGIRLAFPKEISPENGVVSFVLYRTDDANFDVSNKEKLNITRSIFIPAKILKAGSYTLKVKWKQNKKDFQQDYALQWK</sequence>
<keyword evidence="1" id="KW-1133">Transmembrane helix</keyword>
<keyword evidence="1" id="KW-0472">Membrane</keyword>
<evidence type="ECO:0000313" key="3">
    <source>
        <dbReference type="Proteomes" id="UP000610746"/>
    </source>
</evidence>
<comment type="caution">
    <text evidence="2">The sequence shown here is derived from an EMBL/GenBank/DDBJ whole genome shotgun (WGS) entry which is preliminary data.</text>
</comment>
<name>A0A8J8K7P2_9FLAO</name>
<reference evidence="2" key="1">
    <citation type="submission" date="2020-05" db="EMBL/GenBank/DDBJ databases">
        <title>Genomic Encyclopedia of Type Strains, Phase IV (KMG-V): Genome sequencing to study the core and pangenomes of soil and plant-associated prokaryotes.</title>
        <authorList>
            <person name="Whitman W."/>
        </authorList>
    </citation>
    <scope>NUCLEOTIDE SEQUENCE</scope>
    <source>
        <strain evidence="2">16F</strain>
    </source>
</reference>
<evidence type="ECO:0000256" key="1">
    <source>
        <dbReference type="SAM" id="Phobius"/>
    </source>
</evidence>
<dbReference type="AlphaFoldDB" id="A0A8J8K7P2"/>